<dbReference type="Pfam" id="PF01022">
    <property type="entry name" value="HTH_5"/>
    <property type="match status" value="1"/>
</dbReference>
<evidence type="ECO:0000256" key="2">
    <source>
        <dbReference type="ARBA" id="ARBA00023125"/>
    </source>
</evidence>
<dbReference type="InterPro" id="IPR036390">
    <property type="entry name" value="WH_DNA-bd_sf"/>
</dbReference>
<dbReference type="SUPFAM" id="SSF46785">
    <property type="entry name" value="Winged helix' DNA-binding domain"/>
    <property type="match status" value="1"/>
</dbReference>
<name>A0ABT2JST1_9ACTN</name>
<protein>
    <submittedName>
        <fullName evidence="5">Helix-turn-helix domain-containing protein</fullName>
    </submittedName>
</protein>
<gene>
    <name evidence="5" type="ORF">LHJ74_10420</name>
</gene>
<sequence>MIEFVFGVDDLARTSFAYSPLQEAAFSLRAWRDPVRYPHMRPWLRRMRPVYDRLDRQVLDAMVTRRLWIPDCLTPRPSSARPTFAAELALFRATGPEVLAAGLRDAYGDEVFPAVLSGDPERLRARVADALEAYWTGCLSGEWWARVQSLFEADLAHRGRVLAEEGVEALFAGLDPRLSWDGQRAVLQLGRPGNLGGWWQRSVPVAGRGMVLCPTLFARGAQPLCTPDLPPALFYPSRGRAVLAESVAKQPLDDGHRPLVRLLGAPRARLLLLLAEPASTTELAHRLGVTAGAVSQHLRVLHEAGLLTRTRAGRSVRYRRSELGDGVCGGG</sequence>
<dbReference type="PANTHER" id="PTHR43132">
    <property type="entry name" value="ARSENICAL RESISTANCE OPERON REPRESSOR ARSR-RELATED"/>
    <property type="match status" value="1"/>
</dbReference>
<keyword evidence="2" id="KW-0238">DNA-binding</keyword>
<comment type="caution">
    <text evidence="5">The sequence shown here is derived from an EMBL/GenBank/DDBJ whole genome shotgun (WGS) entry which is preliminary data.</text>
</comment>
<accession>A0ABT2JST1</accession>
<proteinExistence type="predicted"/>
<evidence type="ECO:0000313" key="5">
    <source>
        <dbReference type="EMBL" id="MCT2590319.1"/>
    </source>
</evidence>
<dbReference type="Gene3D" id="1.10.10.10">
    <property type="entry name" value="Winged helix-like DNA-binding domain superfamily/Winged helix DNA-binding domain"/>
    <property type="match status" value="1"/>
</dbReference>
<evidence type="ECO:0000313" key="6">
    <source>
        <dbReference type="Proteomes" id="UP001156389"/>
    </source>
</evidence>
<dbReference type="EMBL" id="JAJAGO010000004">
    <property type="protein sequence ID" value="MCT2590319.1"/>
    <property type="molecule type" value="Genomic_DNA"/>
</dbReference>
<dbReference type="PANTHER" id="PTHR43132:SF6">
    <property type="entry name" value="HTH-TYPE TRANSCRIPTIONAL REPRESSOR CZRA"/>
    <property type="match status" value="1"/>
</dbReference>
<evidence type="ECO:0000256" key="3">
    <source>
        <dbReference type="ARBA" id="ARBA00023163"/>
    </source>
</evidence>
<dbReference type="PROSITE" id="PS50987">
    <property type="entry name" value="HTH_ARSR_2"/>
    <property type="match status" value="1"/>
</dbReference>
<dbReference type="CDD" id="cd00090">
    <property type="entry name" value="HTH_ARSR"/>
    <property type="match status" value="1"/>
</dbReference>
<dbReference type="InterPro" id="IPR036388">
    <property type="entry name" value="WH-like_DNA-bd_sf"/>
</dbReference>
<dbReference type="RefSeq" id="WP_260217623.1">
    <property type="nucleotide sequence ID" value="NZ_JAJAGO010000004.1"/>
</dbReference>
<organism evidence="5 6">
    <name type="scientific">Streptomyces gossypii</name>
    <dbReference type="NCBI Taxonomy" id="2883101"/>
    <lineage>
        <taxon>Bacteria</taxon>
        <taxon>Bacillati</taxon>
        <taxon>Actinomycetota</taxon>
        <taxon>Actinomycetes</taxon>
        <taxon>Kitasatosporales</taxon>
        <taxon>Streptomycetaceae</taxon>
        <taxon>Streptomyces</taxon>
    </lineage>
</organism>
<dbReference type="SMART" id="SM00418">
    <property type="entry name" value="HTH_ARSR"/>
    <property type="match status" value="1"/>
</dbReference>
<dbReference type="InterPro" id="IPR001845">
    <property type="entry name" value="HTH_ArsR_DNA-bd_dom"/>
</dbReference>
<dbReference type="InterPro" id="IPR051011">
    <property type="entry name" value="Metal_resp_trans_reg"/>
</dbReference>
<keyword evidence="6" id="KW-1185">Reference proteome</keyword>
<dbReference type="Proteomes" id="UP001156389">
    <property type="component" value="Unassembled WGS sequence"/>
</dbReference>
<reference evidence="5 6" key="1">
    <citation type="submission" date="2021-10" db="EMBL/GenBank/DDBJ databases">
        <title>Streptomyces gossypii sp. nov., isolated from soil collected from cotton field.</title>
        <authorList>
            <person name="Ge X."/>
            <person name="Chen X."/>
            <person name="Liu W."/>
        </authorList>
    </citation>
    <scope>NUCLEOTIDE SEQUENCE [LARGE SCALE GENOMIC DNA]</scope>
    <source>
        <strain evidence="5 6">N2-109</strain>
    </source>
</reference>
<keyword evidence="1" id="KW-0805">Transcription regulation</keyword>
<feature type="domain" description="HTH arsR-type" evidence="4">
    <location>
        <begin position="247"/>
        <end position="331"/>
    </location>
</feature>
<evidence type="ECO:0000259" key="4">
    <source>
        <dbReference type="PROSITE" id="PS50987"/>
    </source>
</evidence>
<keyword evidence="3" id="KW-0804">Transcription</keyword>
<dbReference type="InterPro" id="IPR011991">
    <property type="entry name" value="ArsR-like_HTH"/>
</dbReference>
<evidence type="ECO:0000256" key="1">
    <source>
        <dbReference type="ARBA" id="ARBA00023015"/>
    </source>
</evidence>